<dbReference type="AlphaFoldDB" id="A0A0G0D9S3"/>
<comment type="caution">
    <text evidence="1">The sequence shown here is derived from an EMBL/GenBank/DDBJ whole genome shotgun (WGS) entry which is preliminary data.</text>
</comment>
<accession>A0A0G0D9S3</accession>
<dbReference type="EMBL" id="LBRE01000047">
    <property type="protein sequence ID" value="KKP90093.1"/>
    <property type="molecule type" value="Genomic_DNA"/>
</dbReference>
<proteinExistence type="predicted"/>
<organism evidence="1 2">
    <name type="scientific">candidate division WS6 bacterium GW2011_GWC1_36_11</name>
    <dbReference type="NCBI Taxonomy" id="1619090"/>
    <lineage>
        <taxon>Bacteria</taxon>
        <taxon>Candidatus Dojkabacteria</taxon>
    </lineage>
</organism>
<reference evidence="1 2" key="1">
    <citation type="journal article" date="2015" name="Nature">
        <title>rRNA introns, odd ribosomes, and small enigmatic genomes across a large radiation of phyla.</title>
        <authorList>
            <person name="Brown C.T."/>
            <person name="Hug L.A."/>
            <person name="Thomas B.C."/>
            <person name="Sharon I."/>
            <person name="Castelle C.J."/>
            <person name="Singh A."/>
            <person name="Wilkins M.J."/>
            <person name="Williams K.H."/>
            <person name="Banfield J.F."/>
        </authorList>
    </citation>
    <scope>NUCLEOTIDE SEQUENCE [LARGE SCALE GENOMIC DNA]</scope>
</reference>
<evidence type="ECO:0000313" key="2">
    <source>
        <dbReference type="Proteomes" id="UP000034140"/>
    </source>
</evidence>
<protein>
    <submittedName>
        <fullName evidence="1">Uncharacterized protein</fullName>
    </submittedName>
</protein>
<dbReference type="Proteomes" id="UP000034140">
    <property type="component" value="Unassembled WGS sequence"/>
</dbReference>
<gene>
    <name evidence="1" type="ORF">UR96_C0047G0023</name>
</gene>
<sequence length="190" mass="22311">MIYWYVQESKYNFRLVNIMGDYIPGSNQDDDDLHDSKTPALITRTEELIQRYPDMFEEIQMGNMFWHLEKKREGQTSKDRILATRRRVEMKNNLAKSGNCLLLKSLDDDFDIWDFNVQGEEDPNRAAIDQAVFRIVRGIEREEDVDNSATLSDGHKISITYMPYDEPNSKYTESIEPYMYDKLGDDDVAE</sequence>
<name>A0A0G0D9S3_9BACT</name>
<evidence type="ECO:0000313" key="1">
    <source>
        <dbReference type="EMBL" id="KKP90093.1"/>
    </source>
</evidence>